<protein>
    <recommendedName>
        <fullName evidence="14">Fibrinogen gamma chain</fullName>
    </recommendedName>
</protein>
<dbReference type="InterPro" id="IPR037579">
    <property type="entry name" value="FIB_ANG-like"/>
</dbReference>
<keyword evidence="9" id="KW-0175">Coiled coil</keyword>
<dbReference type="FunCoup" id="A0A6P5KYV3">
    <property type="interactions" value="157"/>
</dbReference>
<dbReference type="GO" id="GO:0072377">
    <property type="term" value="P:blood coagulation, common pathway"/>
    <property type="evidence" value="ECO:0007669"/>
    <property type="project" value="TreeGrafter"/>
</dbReference>
<name>A0A6P5KYV3_PHACI</name>
<accession>A0A6P5KYV3</accession>
<evidence type="ECO:0000256" key="8">
    <source>
        <dbReference type="ARBA" id="ARBA00022837"/>
    </source>
</evidence>
<evidence type="ECO:0000259" key="16">
    <source>
        <dbReference type="PROSITE" id="PS51406"/>
    </source>
</evidence>
<dbReference type="CTD" id="2266"/>
<dbReference type="AlphaFoldDB" id="A0A6P5KYV3"/>
<dbReference type="KEGG" id="pcw:110213696"/>
<dbReference type="GO" id="GO:0034116">
    <property type="term" value="P:positive regulation of heterotypic cell-cell adhesion"/>
    <property type="evidence" value="ECO:0007669"/>
    <property type="project" value="TreeGrafter"/>
</dbReference>
<sequence length="439" mass="49906">MQLSWHPQRLALYCSTLLLFFSTCQAYVATRDNCCILDERFGSYCPTTCGIADFLNRYQSTVDQDLRHMEDALRDIDNKTSESKLLIQKIQVGRNSDARPQNVINDVTQKSRKMIDEIMKYEALVLTHENNIKYLQEILDSNNQKIIQLKQKAVELEAKCQEPCKDSVQIQETTGKDCQDIANKGASVSGLYFVQPLKAKTQFLVYCEIDSSGNGWTVLQKRLDGSLDFKKNWIQYKEGFGHLSPTGNTEFWLGNEKIHLLSTQTTIPYALRIELEDWSGKTSTADYAMFKVGAEADKYRLTYGYFLGGDAGDAFDGFDFGDDPSDKFFTSHAGMQFSTWDNDNDKFEGNCAEQDGSGWWMNKCHAGHLNGVYYQGGTYSRSSTANGYDNGIIWATWRSRWYSMKKTTMKIIPFNRLSIDGQQQHLGGSKQVGSDHMLK</sequence>
<dbReference type="Gene3D" id="3.90.215.10">
    <property type="entry name" value="Gamma Fibrinogen, chain A, domain 1"/>
    <property type="match status" value="1"/>
</dbReference>
<evidence type="ECO:0000256" key="9">
    <source>
        <dbReference type="ARBA" id="ARBA00023054"/>
    </source>
</evidence>
<dbReference type="Pfam" id="PF00147">
    <property type="entry name" value="Fibrinogen_C"/>
    <property type="match status" value="1"/>
</dbReference>
<dbReference type="PROSITE" id="PS51406">
    <property type="entry name" value="FIBRINOGEN_C_2"/>
    <property type="match status" value="1"/>
</dbReference>
<dbReference type="FunFam" id="3.90.215.10:FF:000002">
    <property type="entry name" value="Fibrinogen gamma chain"/>
    <property type="match status" value="1"/>
</dbReference>
<evidence type="ECO:0000256" key="14">
    <source>
        <dbReference type="ARBA" id="ARBA00073895"/>
    </source>
</evidence>
<dbReference type="InterPro" id="IPR036056">
    <property type="entry name" value="Fibrinogen-like_C"/>
</dbReference>
<dbReference type="SMART" id="SM00186">
    <property type="entry name" value="FBG"/>
    <property type="match status" value="1"/>
</dbReference>
<dbReference type="Gene3D" id="4.10.530.10">
    <property type="entry name" value="Gamma-fibrinogen Carboxyl Terminal Fragment, domain 2"/>
    <property type="match status" value="1"/>
</dbReference>
<dbReference type="GO" id="GO:0046872">
    <property type="term" value="F:metal ion binding"/>
    <property type="evidence" value="ECO:0007669"/>
    <property type="project" value="UniProtKB-KW"/>
</dbReference>
<keyword evidence="6" id="KW-0479">Metal-binding</keyword>
<evidence type="ECO:0000313" key="18">
    <source>
        <dbReference type="RefSeq" id="XP_020849764.1"/>
    </source>
</evidence>
<dbReference type="GO" id="GO:0070527">
    <property type="term" value="P:platelet aggregation"/>
    <property type="evidence" value="ECO:0007669"/>
    <property type="project" value="TreeGrafter"/>
</dbReference>
<organism evidence="17 18">
    <name type="scientific">Phascolarctos cinereus</name>
    <name type="common">Koala</name>
    <dbReference type="NCBI Taxonomy" id="38626"/>
    <lineage>
        <taxon>Eukaryota</taxon>
        <taxon>Metazoa</taxon>
        <taxon>Chordata</taxon>
        <taxon>Craniata</taxon>
        <taxon>Vertebrata</taxon>
        <taxon>Euteleostomi</taxon>
        <taxon>Mammalia</taxon>
        <taxon>Metatheria</taxon>
        <taxon>Diprotodontia</taxon>
        <taxon>Phascolarctidae</taxon>
        <taxon>Phascolarctos</taxon>
    </lineage>
</organism>
<keyword evidence="17" id="KW-1185">Reference proteome</keyword>
<dbReference type="FunFam" id="1.20.5.50:FF:000005">
    <property type="entry name" value="Fibrinogen gamma chain"/>
    <property type="match status" value="1"/>
</dbReference>
<dbReference type="FunFam" id="4.10.530.10:FF:000002">
    <property type="entry name" value="Fibrinogen gamma chain"/>
    <property type="match status" value="1"/>
</dbReference>
<dbReference type="InterPro" id="IPR002181">
    <property type="entry name" value="Fibrinogen_a/b/g_C_dom"/>
</dbReference>
<keyword evidence="2" id="KW-1017">Isopeptide bond</keyword>
<dbReference type="GO" id="GO:0005102">
    <property type="term" value="F:signaling receptor binding"/>
    <property type="evidence" value="ECO:0007669"/>
    <property type="project" value="InterPro"/>
</dbReference>
<dbReference type="Pfam" id="PF08702">
    <property type="entry name" value="Fib_alpha"/>
    <property type="match status" value="1"/>
</dbReference>
<dbReference type="InterPro" id="IPR014716">
    <property type="entry name" value="Fibrinogen_a/b/g_C_1"/>
</dbReference>
<keyword evidence="4" id="KW-0597">Phosphoprotein</keyword>
<dbReference type="GO" id="GO:0030674">
    <property type="term" value="F:protein-macromolecule adaptor activity"/>
    <property type="evidence" value="ECO:0007669"/>
    <property type="project" value="TreeGrafter"/>
</dbReference>
<dbReference type="GO" id="GO:0051258">
    <property type="term" value="P:protein polymerization"/>
    <property type="evidence" value="ECO:0007669"/>
    <property type="project" value="InterPro"/>
</dbReference>
<dbReference type="InterPro" id="IPR020837">
    <property type="entry name" value="Fibrinogen_CS"/>
</dbReference>
<evidence type="ECO:0000256" key="6">
    <source>
        <dbReference type="ARBA" id="ARBA00022723"/>
    </source>
</evidence>
<dbReference type="GeneID" id="110213696"/>
<dbReference type="GO" id="GO:0005577">
    <property type="term" value="C:fibrinogen complex"/>
    <property type="evidence" value="ECO:0007669"/>
    <property type="project" value="InterPro"/>
</dbReference>
<keyword evidence="12" id="KW-0325">Glycoprotein</keyword>
<evidence type="ECO:0000256" key="13">
    <source>
        <dbReference type="ARBA" id="ARBA00025974"/>
    </source>
</evidence>
<dbReference type="CDD" id="cd00087">
    <property type="entry name" value="FReD"/>
    <property type="match status" value="1"/>
</dbReference>
<comment type="subcellular location">
    <subcellularLocation>
        <location evidence="1">Secreted</location>
    </subcellularLocation>
</comment>
<comment type="subunit">
    <text evidence="13">Heterohexamer; disulfide linked. Contains 2 sets of 3 non-identical chains (alpha, beta and gamma). The 2 heterotrimers are in head to head conformation with the N-termini in a small central domain.</text>
</comment>
<keyword evidence="8" id="KW-0106">Calcium</keyword>
<keyword evidence="5" id="KW-0356">Hemostasis</keyword>
<evidence type="ECO:0000256" key="4">
    <source>
        <dbReference type="ARBA" id="ARBA00022553"/>
    </source>
</evidence>
<feature type="chain" id="PRO_5028274577" description="Fibrinogen gamma chain" evidence="15">
    <location>
        <begin position="27"/>
        <end position="439"/>
    </location>
</feature>
<dbReference type="GO" id="GO:0005201">
    <property type="term" value="F:extracellular matrix structural constituent"/>
    <property type="evidence" value="ECO:0007669"/>
    <property type="project" value="TreeGrafter"/>
</dbReference>
<dbReference type="SMART" id="SM01212">
    <property type="entry name" value="Fib_alpha"/>
    <property type="match status" value="1"/>
</dbReference>
<dbReference type="GO" id="GO:0042730">
    <property type="term" value="P:fibrinolysis"/>
    <property type="evidence" value="ECO:0007669"/>
    <property type="project" value="TreeGrafter"/>
</dbReference>
<evidence type="ECO:0000256" key="10">
    <source>
        <dbReference type="ARBA" id="ARBA00023084"/>
    </source>
</evidence>
<dbReference type="Gene3D" id="1.20.5.50">
    <property type="match status" value="2"/>
</dbReference>
<dbReference type="PANTHER" id="PTHR47221">
    <property type="entry name" value="FIBRINOGEN ALPHA CHAIN"/>
    <property type="match status" value="1"/>
</dbReference>
<dbReference type="RefSeq" id="XP_020849764.1">
    <property type="nucleotide sequence ID" value="XM_020994105.1"/>
</dbReference>
<proteinExistence type="predicted"/>
<keyword evidence="3" id="KW-0964">Secreted</keyword>
<evidence type="ECO:0000313" key="17">
    <source>
        <dbReference type="Proteomes" id="UP000515140"/>
    </source>
</evidence>
<evidence type="ECO:0000256" key="2">
    <source>
        <dbReference type="ARBA" id="ARBA00022499"/>
    </source>
</evidence>
<evidence type="ECO:0000256" key="5">
    <source>
        <dbReference type="ARBA" id="ARBA00022696"/>
    </source>
</evidence>
<feature type="domain" description="Fibrinogen C-terminal" evidence="16">
    <location>
        <begin position="169"/>
        <end position="415"/>
    </location>
</feature>
<dbReference type="InterPro" id="IPR012290">
    <property type="entry name" value="Fibrinogen_a/b/g_coil_dom"/>
</dbReference>
<keyword evidence="10" id="KW-0094">Blood coagulation</keyword>
<evidence type="ECO:0000256" key="12">
    <source>
        <dbReference type="ARBA" id="ARBA00023180"/>
    </source>
</evidence>
<dbReference type="SUPFAM" id="SSF56496">
    <property type="entry name" value="Fibrinogen C-terminal domain-like"/>
    <property type="match status" value="1"/>
</dbReference>
<dbReference type="InParanoid" id="A0A6P5KYV3"/>
<feature type="signal peptide" evidence="15">
    <location>
        <begin position="1"/>
        <end position="26"/>
    </location>
</feature>
<evidence type="ECO:0000256" key="1">
    <source>
        <dbReference type="ARBA" id="ARBA00004613"/>
    </source>
</evidence>
<keyword evidence="7 15" id="KW-0732">Signal</keyword>
<keyword evidence="11" id="KW-1015">Disulfide bond</keyword>
<dbReference type="SUPFAM" id="SSF58010">
    <property type="entry name" value="Fibrinogen coiled-coil and central regions"/>
    <property type="match status" value="1"/>
</dbReference>
<dbReference type="PROSITE" id="PS00514">
    <property type="entry name" value="FIBRINOGEN_C_1"/>
    <property type="match status" value="1"/>
</dbReference>
<evidence type="ECO:0000256" key="7">
    <source>
        <dbReference type="ARBA" id="ARBA00022729"/>
    </source>
</evidence>
<dbReference type="PANTHER" id="PTHR47221:SF9">
    <property type="entry name" value="FIBRINOGEN GAMMA CHAIN"/>
    <property type="match status" value="1"/>
</dbReference>
<gene>
    <name evidence="18" type="primary">FGG</name>
</gene>
<dbReference type="Proteomes" id="UP000515140">
    <property type="component" value="Unplaced"/>
</dbReference>
<evidence type="ECO:0000256" key="11">
    <source>
        <dbReference type="ARBA" id="ARBA00023157"/>
    </source>
</evidence>
<evidence type="ECO:0000256" key="15">
    <source>
        <dbReference type="SAM" id="SignalP"/>
    </source>
</evidence>
<evidence type="ECO:0000256" key="3">
    <source>
        <dbReference type="ARBA" id="ARBA00022525"/>
    </source>
</evidence>
<reference evidence="18" key="1">
    <citation type="submission" date="2025-08" db="UniProtKB">
        <authorList>
            <consortium name="RefSeq"/>
        </authorList>
    </citation>
    <scope>IDENTIFICATION</scope>
    <source>
        <tissue evidence="18">Spleen</tissue>
    </source>
</reference>